<proteinExistence type="predicted"/>
<keyword evidence="1" id="KW-0812">Transmembrane</keyword>
<gene>
    <name evidence="2" type="ORF">BVAVS116_H0072</name>
</gene>
<name>C0R8Y7_BORVA</name>
<organism evidence="2 3">
    <name type="scientific">Borreliella valaisiana VS116</name>
    <dbReference type="NCBI Taxonomy" id="445987"/>
    <lineage>
        <taxon>Bacteria</taxon>
        <taxon>Pseudomonadati</taxon>
        <taxon>Spirochaetota</taxon>
        <taxon>Spirochaetia</taxon>
        <taxon>Spirochaetales</taxon>
        <taxon>Borreliaceae</taxon>
        <taxon>Borreliella</taxon>
    </lineage>
</organism>
<dbReference type="EMBL" id="CP001440">
    <property type="protein sequence ID" value="ACN52967.1"/>
    <property type="molecule type" value="Genomic_DNA"/>
</dbReference>
<evidence type="ECO:0000313" key="2">
    <source>
        <dbReference type="EMBL" id="ACN52967.1"/>
    </source>
</evidence>
<keyword evidence="1" id="KW-0472">Membrane</keyword>
<dbReference type="Proteomes" id="UP000006163">
    <property type="component" value="Plasmid VS116_lp28-3"/>
</dbReference>
<keyword evidence="3" id="KW-1185">Reference proteome</keyword>
<dbReference type="AlphaFoldDB" id="C0R8Y7"/>
<accession>C0R8Y7</accession>
<geneLocation type="plasmid" evidence="2 3">
    <name>VS116_lp28-3</name>
</geneLocation>
<dbReference type="HOGENOM" id="CLU_2841145_0_0_12"/>
<keyword evidence="2" id="KW-0614">Plasmid</keyword>
<evidence type="ECO:0000313" key="3">
    <source>
        <dbReference type="Proteomes" id="UP000006163"/>
    </source>
</evidence>
<evidence type="ECO:0000256" key="1">
    <source>
        <dbReference type="SAM" id="Phobius"/>
    </source>
</evidence>
<keyword evidence="1" id="KW-1133">Transmembrane helix</keyword>
<protein>
    <submittedName>
        <fullName evidence="2">Uncharacterized protein</fullName>
    </submittedName>
</protein>
<sequence>MINYASKIFCNFYLKNLVISDRTPVVMIDIAMGTTTIAEIVIILLLTFSFSDNNLLLVFIFFNNN</sequence>
<reference evidence="2 3" key="1">
    <citation type="journal article" date="2012" name="J. Bacteriol.">
        <title>Whole-Genome Sequences of Borrelia bissettii, Borrelia valaisiana, and Borrelia spielmanii.</title>
        <authorList>
            <person name="Schutzer S.E."/>
            <person name="Fraser-Liggett C.M."/>
            <person name="Qiu W.G."/>
            <person name="Kraiczy P."/>
            <person name="Mongodin E.F."/>
            <person name="Dunn J.J."/>
            <person name="Luft B.J."/>
            <person name="Casjens S.R."/>
        </authorList>
    </citation>
    <scope>NUCLEOTIDE SEQUENCE [LARGE SCALE GENOMIC DNA]</scope>
    <source>
        <strain evidence="2 3">VS116</strain>
        <plasmid evidence="2">VS116_lp28-3</plasmid>
    </source>
</reference>
<feature type="transmembrane region" description="Helical" evidence="1">
    <location>
        <begin position="40"/>
        <end position="62"/>
    </location>
</feature>